<dbReference type="Pfam" id="PF13639">
    <property type="entry name" value="zf-RING_2"/>
    <property type="match status" value="1"/>
</dbReference>
<proteinExistence type="predicted"/>
<keyword evidence="2 4" id="KW-0863">Zinc-finger</keyword>
<keyword evidence="1" id="KW-0479">Metal-binding</keyword>
<name>A0ABN9T861_9DINO</name>
<keyword evidence="5" id="KW-0812">Transmembrane</keyword>
<keyword evidence="6" id="KW-0732">Signal</keyword>
<evidence type="ECO:0000313" key="9">
    <source>
        <dbReference type="Proteomes" id="UP001189429"/>
    </source>
</evidence>
<feature type="chain" id="PRO_5047121332" description="RING-type domain-containing protein" evidence="6">
    <location>
        <begin position="20"/>
        <end position="163"/>
    </location>
</feature>
<dbReference type="Gene3D" id="3.30.40.10">
    <property type="entry name" value="Zinc/RING finger domain, C3HC4 (zinc finger)"/>
    <property type="match status" value="1"/>
</dbReference>
<accession>A0ABN9T861</accession>
<comment type="caution">
    <text evidence="8">The sequence shown here is derived from an EMBL/GenBank/DDBJ whole genome shotgun (WGS) entry which is preliminary data.</text>
</comment>
<dbReference type="SUPFAM" id="SSF57850">
    <property type="entry name" value="RING/U-box"/>
    <property type="match status" value="1"/>
</dbReference>
<keyword evidence="5" id="KW-0472">Membrane</keyword>
<sequence length="163" mass="17116">MASWRLALAAAAAAAAASASVPGAPARELGGSQDSRGIIDVACVVSLLGSVCLLAYFARVKGGLCSFFLSAPRPRAQPAPTVLGKPLGKELFDELFPPTAAEDQPNCVVCLQTVGHGEFCRRLECDHAFHPGCIDGWWRRAGDASLRCPVCRRTNAPPEAEAI</sequence>
<reference evidence="8" key="1">
    <citation type="submission" date="2023-10" db="EMBL/GenBank/DDBJ databases">
        <authorList>
            <person name="Chen Y."/>
            <person name="Shah S."/>
            <person name="Dougan E. K."/>
            <person name="Thang M."/>
            <person name="Chan C."/>
        </authorList>
    </citation>
    <scope>NUCLEOTIDE SEQUENCE [LARGE SCALE GENOMIC DNA]</scope>
</reference>
<feature type="domain" description="RING-type" evidence="7">
    <location>
        <begin position="107"/>
        <end position="152"/>
    </location>
</feature>
<feature type="transmembrane region" description="Helical" evidence="5">
    <location>
        <begin position="36"/>
        <end position="58"/>
    </location>
</feature>
<dbReference type="PROSITE" id="PS50089">
    <property type="entry name" value="ZF_RING_2"/>
    <property type="match status" value="1"/>
</dbReference>
<keyword evidence="5" id="KW-1133">Transmembrane helix</keyword>
<evidence type="ECO:0000256" key="2">
    <source>
        <dbReference type="ARBA" id="ARBA00022771"/>
    </source>
</evidence>
<dbReference type="EMBL" id="CAUYUJ010014435">
    <property type="protein sequence ID" value="CAK0841176.1"/>
    <property type="molecule type" value="Genomic_DNA"/>
</dbReference>
<dbReference type="PANTHER" id="PTHR45969">
    <property type="entry name" value="RING ZINC FINGER PROTEIN-RELATED"/>
    <property type="match status" value="1"/>
</dbReference>
<evidence type="ECO:0000256" key="3">
    <source>
        <dbReference type="ARBA" id="ARBA00022833"/>
    </source>
</evidence>
<feature type="signal peptide" evidence="6">
    <location>
        <begin position="1"/>
        <end position="19"/>
    </location>
</feature>
<dbReference type="InterPro" id="IPR013083">
    <property type="entry name" value="Znf_RING/FYVE/PHD"/>
</dbReference>
<dbReference type="InterPro" id="IPR001841">
    <property type="entry name" value="Znf_RING"/>
</dbReference>
<dbReference type="SMART" id="SM00184">
    <property type="entry name" value="RING"/>
    <property type="match status" value="1"/>
</dbReference>
<evidence type="ECO:0000256" key="6">
    <source>
        <dbReference type="SAM" id="SignalP"/>
    </source>
</evidence>
<protein>
    <recommendedName>
        <fullName evidence="7">RING-type domain-containing protein</fullName>
    </recommendedName>
</protein>
<evidence type="ECO:0000313" key="8">
    <source>
        <dbReference type="EMBL" id="CAK0841176.1"/>
    </source>
</evidence>
<evidence type="ECO:0000256" key="1">
    <source>
        <dbReference type="ARBA" id="ARBA00022723"/>
    </source>
</evidence>
<evidence type="ECO:0000259" key="7">
    <source>
        <dbReference type="PROSITE" id="PS50089"/>
    </source>
</evidence>
<organism evidence="8 9">
    <name type="scientific">Prorocentrum cordatum</name>
    <dbReference type="NCBI Taxonomy" id="2364126"/>
    <lineage>
        <taxon>Eukaryota</taxon>
        <taxon>Sar</taxon>
        <taxon>Alveolata</taxon>
        <taxon>Dinophyceae</taxon>
        <taxon>Prorocentrales</taxon>
        <taxon>Prorocentraceae</taxon>
        <taxon>Prorocentrum</taxon>
    </lineage>
</organism>
<evidence type="ECO:0000256" key="5">
    <source>
        <dbReference type="SAM" id="Phobius"/>
    </source>
</evidence>
<dbReference type="Proteomes" id="UP001189429">
    <property type="component" value="Unassembled WGS sequence"/>
</dbReference>
<keyword evidence="3" id="KW-0862">Zinc</keyword>
<evidence type="ECO:0000256" key="4">
    <source>
        <dbReference type="PROSITE-ProRule" id="PRU00175"/>
    </source>
</evidence>
<gene>
    <name evidence="8" type="ORF">PCOR1329_LOCUS36449</name>
</gene>
<keyword evidence="9" id="KW-1185">Reference proteome</keyword>